<dbReference type="EMBL" id="DYXG01000025">
    <property type="protein sequence ID" value="HJE96541.1"/>
    <property type="molecule type" value="Genomic_DNA"/>
</dbReference>
<sequence>MTLTKKQPYWGLKKQIAIKGLKQADVANEIGMDITTFNLKLNRSNGRDFYFSEVSKIARYLKIHPSDFF</sequence>
<dbReference type="SUPFAM" id="SSF47413">
    <property type="entry name" value="lambda repressor-like DNA-binding domains"/>
    <property type="match status" value="1"/>
</dbReference>
<evidence type="ECO:0000259" key="1">
    <source>
        <dbReference type="Pfam" id="PF13443"/>
    </source>
</evidence>
<evidence type="ECO:0000313" key="3">
    <source>
        <dbReference type="Proteomes" id="UP000707535"/>
    </source>
</evidence>
<dbReference type="AlphaFoldDB" id="A0A921F723"/>
<reference evidence="2" key="2">
    <citation type="submission" date="2021-09" db="EMBL/GenBank/DDBJ databases">
        <authorList>
            <person name="Gilroy R."/>
        </authorList>
    </citation>
    <scope>NUCLEOTIDE SEQUENCE</scope>
    <source>
        <strain evidence="2">CHK174-6876</strain>
    </source>
</reference>
<dbReference type="InterPro" id="IPR001387">
    <property type="entry name" value="Cro/C1-type_HTH"/>
</dbReference>
<gene>
    <name evidence="2" type="ORF">K8V00_02880</name>
</gene>
<organism evidence="2 3">
    <name type="scientific">Ligilactobacillus acidipiscis</name>
    <dbReference type="NCBI Taxonomy" id="89059"/>
    <lineage>
        <taxon>Bacteria</taxon>
        <taxon>Bacillati</taxon>
        <taxon>Bacillota</taxon>
        <taxon>Bacilli</taxon>
        <taxon>Lactobacillales</taxon>
        <taxon>Lactobacillaceae</taxon>
        <taxon>Ligilactobacillus</taxon>
    </lineage>
</organism>
<dbReference type="Pfam" id="PF13443">
    <property type="entry name" value="HTH_26"/>
    <property type="match status" value="1"/>
</dbReference>
<dbReference type="InterPro" id="IPR010982">
    <property type="entry name" value="Lambda_DNA-bd_dom_sf"/>
</dbReference>
<dbReference type="Proteomes" id="UP000707535">
    <property type="component" value="Unassembled WGS sequence"/>
</dbReference>
<dbReference type="GO" id="GO:0003677">
    <property type="term" value="F:DNA binding"/>
    <property type="evidence" value="ECO:0007669"/>
    <property type="project" value="InterPro"/>
</dbReference>
<evidence type="ECO:0000313" key="2">
    <source>
        <dbReference type="EMBL" id="HJE96541.1"/>
    </source>
</evidence>
<feature type="domain" description="HTH cro/C1-type" evidence="1">
    <location>
        <begin position="12"/>
        <end position="69"/>
    </location>
</feature>
<dbReference type="CDD" id="cd00093">
    <property type="entry name" value="HTH_XRE"/>
    <property type="match status" value="1"/>
</dbReference>
<name>A0A921F723_9LACO</name>
<reference evidence="2" key="1">
    <citation type="journal article" date="2021" name="PeerJ">
        <title>Extensive microbial diversity within the chicken gut microbiome revealed by metagenomics and culture.</title>
        <authorList>
            <person name="Gilroy R."/>
            <person name="Ravi A."/>
            <person name="Getino M."/>
            <person name="Pursley I."/>
            <person name="Horton D.L."/>
            <person name="Alikhan N.F."/>
            <person name="Baker D."/>
            <person name="Gharbi K."/>
            <person name="Hall N."/>
            <person name="Watson M."/>
            <person name="Adriaenssens E.M."/>
            <person name="Foster-Nyarko E."/>
            <person name="Jarju S."/>
            <person name="Secka A."/>
            <person name="Antonio M."/>
            <person name="Oren A."/>
            <person name="Chaudhuri R.R."/>
            <person name="La Ragione R."/>
            <person name="Hildebrand F."/>
            <person name="Pallen M.J."/>
        </authorList>
    </citation>
    <scope>NUCLEOTIDE SEQUENCE</scope>
    <source>
        <strain evidence="2">CHK174-6876</strain>
    </source>
</reference>
<proteinExistence type="predicted"/>
<comment type="caution">
    <text evidence="2">The sequence shown here is derived from an EMBL/GenBank/DDBJ whole genome shotgun (WGS) entry which is preliminary data.</text>
</comment>
<protein>
    <submittedName>
        <fullName evidence="2">Helix-turn-helix transcriptional regulator</fullName>
    </submittedName>
</protein>
<accession>A0A921F723</accession>